<dbReference type="InterPro" id="IPR003111">
    <property type="entry name" value="Lon_prtase_N"/>
</dbReference>
<feature type="domain" description="Lon N-terminal" evidence="1">
    <location>
        <begin position="5"/>
        <end position="200"/>
    </location>
</feature>
<dbReference type="Proteomes" id="UP000295198">
    <property type="component" value="Unassembled WGS sequence"/>
</dbReference>
<dbReference type="PANTHER" id="PTHR46732:SF8">
    <property type="entry name" value="ATP-DEPENDENT PROTEASE LA (LON) DOMAIN PROTEIN"/>
    <property type="match status" value="1"/>
</dbReference>
<dbReference type="AlphaFoldDB" id="A0A4Q4Z829"/>
<organism evidence="2 3">
    <name type="scientific">Nocardioides guangzhouensis</name>
    <dbReference type="NCBI Taxonomy" id="2497878"/>
    <lineage>
        <taxon>Bacteria</taxon>
        <taxon>Bacillati</taxon>
        <taxon>Actinomycetota</taxon>
        <taxon>Actinomycetes</taxon>
        <taxon>Propionibacteriales</taxon>
        <taxon>Nocardioidaceae</taxon>
        <taxon>Nocardioides</taxon>
    </lineage>
</organism>
<proteinExistence type="predicted"/>
<dbReference type="SUPFAM" id="SSF88697">
    <property type="entry name" value="PUA domain-like"/>
    <property type="match status" value="1"/>
</dbReference>
<dbReference type="InterPro" id="IPR015947">
    <property type="entry name" value="PUA-like_sf"/>
</dbReference>
<dbReference type="PROSITE" id="PS51787">
    <property type="entry name" value="LON_N"/>
    <property type="match status" value="1"/>
</dbReference>
<gene>
    <name evidence="2" type="ORF">EKO23_19315</name>
</gene>
<dbReference type="PANTHER" id="PTHR46732">
    <property type="entry name" value="ATP-DEPENDENT PROTEASE LA (LON) DOMAIN PROTEIN"/>
    <property type="match status" value="1"/>
</dbReference>
<dbReference type="SMART" id="SM00464">
    <property type="entry name" value="LON"/>
    <property type="match status" value="1"/>
</dbReference>
<sequence length="222" mass="24754">MSEQLPMFPLNTVLFPGVTVPLRVFEDRYRALVHRLLRIEDPAERLFGSVAIREGYEVGERGGQSVHRIGCLLQLTEVEPHDDGTFDIVAVGRSRLRLEAMESSGPFLSGTIDVIREREEPVDPELVQTACDVFDRYRDALSEIHGEEVLEGTLPQDPTYLSWSLAATCLLTLPDRQSLLEAENASLRLGMLTTMLRDELRAIAAIPSLPATELARTGWSPN</sequence>
<dbReference type="InterPro" id="IPR046336">
    <property type="entry name" value="Lon_prtase_N_sf"/>
</dbReference>
<dbReference type="Gene3D" id="2.30.130.40">
    <property type="entry name" value="LON domain-like"/>
    <property type="match status" value="1"/>
</dbReference>
<keyword evidence="3" id="KW-1185">Reference proteome</keyword>
<dbReference type="Gene3D" id="1.20.58.1480">
    <property type="match status" value="1"/>
</dbReference>
<name>A0A4Q4Z829_9ACTN</name>
<dbReference type="OrthoDB" id="25394at2"/>
<dbReference type="EMBL" id="SDKM01000034">
    <property type="protein sequence ID" value="RYP83321.1"/>
    <property type="molecule type" value="Genomic_DNA"/>
</dbReference>
<dbReference type="RefSeq" id="WP_134719767.1">
    <property type="nucleotide sequence ID" value="NZ_SDKM01000034.1"/>
</dbReference>
<accession>A0A4Q4Z829</accession>
<evidence type="ECO:0000313" key="2">
    <source>
        <dbReference type="EMBL" id="RYP83321.1"/>
    </source>
</evidence>
<comment type="caution">
    <text evidence="2">The sequence shown here is derived from an EMBL/GenBank/DDBJ whole genome shotgun (WGS) entry which is preliminary data.</text>
</comment>
<protein>
    <submittedName>
        <fullName evidence="2">Peptidase S16</fullName>
    </submittedName>
</protein>
<dbReference type="Pfam" id="PF02190">
    <property type="entry name" value="LON_substr_bdg"/>
    <property type="match status" value="1"/>
</dbReference>
<evidence type="ECO:0000259" key="1">
    <source>
        <dbReference type="PROSITE" id="PS51787"/>
    </source>
</evidence>
<reference evidence="2 3" key="1">
    <citation type="submission" date="2019-01" db="EMBL/GenBank/DDBJ databases">
        <title>Nocardioides guangzhouensis sp. nov., an actinobacterium isolated from soil.</title>
        <authorList>
            <person name="Fu Y."/>
            <person name="Cai Y."/>
            <person name="Lin Z."/>
            <person name="Chen P."/>
        </authorList>
    </citation>
    <scope>NUCLEOTIDE SEQUENCE [LARGE SCALE GENOMIC DNA]</scope>
    <source>
        <strain evidence="2 3">130</strain>
    </source>
</reference>
<evidence type="ECO:0000313" key="3">
    <source>
        <dbReference type="Proteomes" id="UP000295198"/>
    </source>
</evidence>